<dbReference type="Gene3D" id="1.10.260.40">
    <property type="entry name" value="lambda repressor-like DNA-binding domains"/>
    <property type="match status" value="1"/>
</dbReference>
<dbReference type="InterPro" id="IPR001387">
    <property type="entry name" value="Cro/C1-type_HTH"/>
</dbReference>
<organism evidence="8 9">
    <name type="scientific">Tumebacillus permanentifrigoris</name>
    <dbReference type="NCBI Taxonomy" id="378543"/>
    <lineage>
        <taxon>Bacteria</taxon>
        <taxon>Bacillati</taxon>
        <taxon>Bacillota</taxon>
        <taxon>Bacilli</taxon>
        <taxon>Bacillales</taxon>
        <taxon>Alicyclobacillaceae</taxon>
        <taxon>Tumebacillus</taxon>
    </lineage>
</organism>
<dbReference type="RefSeq" id="WP_109689716.1">
    <property type="nucleotide sequence ID" value="NZ_QGGL01000010.1"/>
</dbReference>
<evidence type="ECO:0000313" key="9">
    <source>
        <dbReference type="Proteomes" id="UP000245634"/>
    </source>
</evidence>
<evidence type="ECO:0000256" key="1">
    <source>
        <dbReference type="ARBA" id="ARBA00004496"/>
    </source>
</evidence>
<name>A0A316DU80_9BACL</name>
<evidence type="ECO:0000256" key="5">
    <source>
        <dbReference type="ARBA" id="ARBA00038253"/>
    </source>
</evidence>
<evidence type="ECO:0000259" key="7">
    <source>
        <dbReference type="PROSITE" id="PS50943"/>
    </source>
</evidence>
<evidence type="ECO:0000256" key="6">
    <source>
        <dbReference type="PROSITE-ProRule" id="PRU00339"/>
    </source>
</evidence>
<dbReference type="OrthoDB" id="2470999at2"/>
<dbReference type="InterPro" id="IPR010982">
    <property type="entry name" value="Lambda_DNA-bd_dom_sf"/>
</dbReference>
<evidence type="ECO:0000256" key="2">
    <source>
        <dbReference type="ARBA" id="ARBA00022490"/>
    </source>
</evidence>
<dbReference type="SUPFAM" id="SSF47413">
    <property type="entry name" value="lambda repressor-like DNA-binding domains"/>
    <property type="match status" value="1"/>
</dbReference>
<keyword evidence="3" id="KW-0677">Repeat</keyword>
<dbReference type="Proteomes" id="UP000245634">
    <property type="component" value="Unassembled WGS sequence"/>
</dbReference>
<sequence length="428" mass="49400">MLSLGQKIRQRRLAKKMTQGQLAEGLVSASAISQIESDKINPSYKLLCQIAERLDVQLDYFLDTRERESYLEQTTSHKLAKTFLLANEPQNAVPILEMLLQSQEDNLEVKMDLATCYTKLNRSQEAIEMLESVMHQSLREDDKLSYVSSMSKLGHVFFQHNNMALALHYWHKAHEVIQELEDVDPFLHAEVATNLAMVYNHMGNFDRSLELFAESQKLVEGSSNLHHLATNYLGLGRSYYGKREFRLAEDYCQQAITIFKNLNQVRRSIQIKENFAILRSETGDHEGALHTLQECLQEYTEHGFESYTSNSHAEIAKLLIHLQDFQKAKQHITLAFQNCEPDSVYHAQCYYVRSLFNSAHDDIQSAIPDAQKAIEMFFHVEALQEYNKASLHLSDLYKRMDDYKSSTEVLEQSQIAIQNYLRGKGIYL</sequence>
<dbReference type="PANTHER" id="PTHR46630:SF1">
    <property type="entry name" value="TETRATRICOPEPTIDE REPEAT PROTEIN 29"/>
    <property type="match status" value="1"/>
</dbReference>
<feature type="repeat" description="TPR" evidence="6">
    <location>
        <begin position="189"/>
        <end position="222"/>
    </location>
</feature>
<keyword evidence="2" id="KW-0963">Cytoplasm</keyword>
<accession>A0A316DU80</accession>
<gene>
    <name evidence="8" type="ORF">C7459_110112</name>
</gene>
<dbReference type="InterPro" id="IPR019734">
    <property type="entry name" value="TPR_rpt"/>
</dbReference>
<reference evidence="8 9" key="1">
    <citation type="submission" date="2018-05" db="EMBL/GenBank/DDBJ databases">
        <title>Genomic Encyclopedia of Type Strains, Phase IV (KMG-IV): sequencing the most valuable type-strain genomes for metagenomic binning, comparative biology and taxonomic classification.</title>
        <authorList>
            <person name="Goeker M."/>
        </authorList>
    </citation>
    <scope>NUCLEOTIDE SEQUENCE [LARGE SCALE GENOMIC DNA]</scope>
    <source>
        <strain evidence="8 9">DSM 18773</strain>
    </source>
</reference>
<dbReference type="Pfam" id="PF14559">
    <property type="entry name" value="TPR_19"/>
    <property type="match status" value="1"/>
</dbReference>
<dbReference type="GO" id="GO:0005737">
    <property type="term" value="C:cytoplasm"/>
    <property type="evidence" value="ECO:0007669"/>
    <property type="project" value="UniProtKB-SubCell"/>
</dbReference>
<comment type="subcellular location">
    <subcellularLocation>
        <location evidence="1">Cytoplasm</location>
    </subcellularLocation>
</comment>
<dbReference type="PROSITE" id="PS50005">
    <property type="entry name" value="TPR"/>
    <property type="match status" value="1"/>
</dbReference>
<proteinExistence type="inferred from homology"/>
<evidence type="ECO:0000256" key="3">
    <source>
        <dbReference type="ARBA" id="ARBA00022737"/>
    </source>
</evidence>
<evidence type="ECO:0000256" key="4">
    <source>
        <dbReference type="ARBA" id="ARBA00022803"/>
    </source>
</evidence>
<dbReference type="PANTHER" id="PTHR46630">
    <property type="entry name" value="TETRATRICOPEPTIDE REPEAT PROTEIN 29"/>
    <property type="match status" value="1"/>
</dbReference>
<dbReference type="Pfam" id="PF13424">
    <property type="entry name" value="TPR_12"/>
    <property type="match status" value="1"/>
</dbReference>
<dbReference type="EMBL" id="QGGL01000010">
    <property type="protein sequence ID" value="PWK11583.1"/>
    <property type="molecule type" value="Genomic_DNA"/>
</dbReference>
<dbReference type="SMART" id="SM00530">
    <property type="entry name" value="HTH_XRE"/>
    <property type="match status" value="1"/>
</dbReference>
<protein>
    <submittedName>
        <fullName evidence="8">Tetratricopeptide repeat protein</fullName>
    </submittedName>
</protein>
<dbReference type="SMART" id="SM00028">
    <property type="entry name" value="TPR"/>
    <property type="match status" value="7"/>
</dbReference>
<dbReference type="CDD" id="cd00093">
    <property type="entry name" value="HTH_XRE"/>
    <property type="match status" value="1"/>
</dbReference>
<evidence type="ECO:0000313" key="8">
    <source>
        <dbReference type="EMBL" id="PWK11583.1"/>
    </source>
</evidence>
<dbReference type="PROSITE" id="PS50943">
    <property type="entry name" value="HTH_CROC1"/>
    <property type="match status" value="1"/>
</dbReference>
<dbReference type="AlphaFoldDB" id="A0A316DU80"/>
<dbReference type="SUPFAM" id="SSF48452">
    <property type="entry name" value="TPR-like"/>
    <property type="match status" value="2"/>
</dbReference>
<comment type="similarity">
    <text evidence="5">Belongs to the Rap family.</text>
</comment>
<keyword evidence="9" id="KW-1185">Reference proteome</keyword>
<dbReference type="InterPro" id="IPR051476">
    <property type="entry name" value="Bac_ResReg_Asp_Phosphatase"/>
</dbReference>
<feature type="domain" description="HTH cro/C1-type" evidence="7">
    <location>
        <begin position="8"/>
        <end position="61"/>
    </location>
</feature>
<dbReference type="InterPro" id="IPR011990">
    <property type="entry name" value="TPR-like_helical_dom_sf"/>
</dbReference>
<keyword evidence="4 6" id="KW-0802">TPR repeat</keyword>
<comment type="caution">
    <text evidence="8">The sequence shown here is derived from an EMBL/GenBank/DDBJ whole genome shotgun (WGS) entry which is preliminary data.</text>
</comment>
<dbReference type="Pfam" id="PF01381">
    <property type="entry name" value="HTH_3"/>
    <property type="match status" value="1"/>
</dbReference>
<dbReference type="Gene3D" id="1.25.40.10">
    <property type="entry name" value="Tetratricopeptide repeat domain"/>
    <property type="match status" value="3"/>
</dbReference>
<dbReference type="GO" id="GO:0003677">
    <property type="term" value="F:DNA binding"/>
    <property type="evidence" value="ECO:0007669"/>
    <property type="project" value="InterPro"/>
</dbReference>